<dbReference type="InterPro" id="IPR036291">
    <property type="entry name" value="NAD(P)-bd_dom_sf"/>
</dbReference>
<dbReference type="InterPro" id="IPR002347">
    <property type="entry name" value="SDR_fam"/>
</dbReference>
<dbReference type="PANTHER" id="PTHR44169:SF6">
    <property type="entry name" value="NADPH-DEPENDENT 1-ACYLDIHYDROXYACETONE PHOSPHATE REDUCTASE"/>
    <property type="match status" value="1"/>
</dbReference>
<gene>
    <name evidence="4" type="ORF">DASC09_052010</name>
</gene>
<dbReference type="GO" id="GO:0004806">
    <property type="term" value="F:triacylglycerol lipase activity"/>
    <property type="evidence" value="ECO:0007669"/>
    <property type="project" value="TreeGrafter"/>
</dbReference>
<dbReference type="Pfam" id="PF00106">
    <property type="entry name" value="adh_short"/>
    <property type="match status" value="1"/>
</dbReference>
<evidence type="ECO:0000313" key="5">
    <source>
        <dbReference type="Proteomes" id="UP001360560"/>
    </source>
</evidence>
<dbReference type="GeneID" id="90075851"/>
<evidence type="ECO:0000256" key="3">
    <source>
        <dbReference type="RuleBase" id="RU000363"/>
    </source>
</evidence>
<keyword evidence="5" id="KW-1185">Reference proteome</keyword>
<keyword evidence="2" id="KW-0560">Oxidoreductase</keyword>
<evidence type="ECO:0000256" key="1">
    <source>
        <dbReference type="ARBA" id="ARBA00006484"/>
    </source>
</evidence>
<dbReference type="GO" id="GO:0005783">
    <property type="term" value="C:endoplasmic reticulum"/>
    <property type="evidence" value="ECO:0007669"/>
    <property type="project" value="TreeGrafter"/>
</dbReference>
<dbReference type="Proteomes" id="UP001360560">
    <property type="component" value="Unassembled WGS sequence"/>
</dbReference>
<dbReference type="Gene3D" id="3.40.50.720">
    <property type="entry name" value="NAD(P)-binding Rossmann-like Domain"/>
    <property type="match status" value="1"/>
</dbReference>
<dbReference type="GO" id="GO:0019433">
    <property type="term" value="P:triglyceride catabolic process"/>
    <property type="evidence" value="ECO:0007669"/>
    <property type="project" value="TreeGrafter"/>
</dbReference>
<sequence length="291" mass="32493">MSQKTALITGAGGGIGAALSKIYAKNGYKVFAVDIKFPDEVKADFKEQEISIFHTDVTKSAEIKDLKTKLVEEFGLTKLDVLYNNAGVISALPATDFGDSVLDYINGVNFVAPIKMVREFSRFVVKAKGTIVFTTSVTGWIPLTYNSVYAATKAGLDQYARTLNSELKPLGVKVISMVTGAVDTGIGKRSELPEDSIFNTPETLENIEFERSLLKFEKGMDPTIYAERAYIQLDRATLNTFRLFEGKRAGLYYFMFKWLPVQLMNQFMRDRYKNTGIYPSILKKLEAESAK</sequence>
<dbReference type="GO" id="GO:0006654">
    <property type="term" value="P:phosphatidic acid biosynthetic process"/>
    <property type="evidence" value="ECO:0007669"/>
    <property type="project" value="TreeGrafter"/>
</dbReference>
<dbReference type="PANTHER" id="PTHR44169">
    <property type="entry name" value="NADPH-DEPENDENT 1-ACYLDIHYDROXYACETONE PHOSPHATE REDUCTASE"/>
    <property type="match status" value="1"/>
</dbReference>
<organism evidence="4 5">
    <name type="scientific">Saccharomycopsis crataegensis</name>
    <dbReference type="NCBI Taxonomy" id="43959"/>
    <lineage>
        <taxon>Eukaryota</taxon>
        <taxon>Fungi</taxon>
        <taxon>Dikarya</taxon>
        <taxon>Ascomycota</taxon>
        <taxon>Saccharomycotina</taxon>
        <taxon>Saccharomycetes</taxon>
        <taxon>Saccharomycopsidaceae</taxon>
        <taxon>Saccharomycopsis</taxon>
    </lineage>
</organism>
<dbReference type="AlphaFoldDB" id="A0AAV5QTK1"/>
<dbReference type="GO" id="GO:0000140">
    <property type="term" value="F:acylglycerone-phosphate reductase (NADP+) activity"/>
    <property type="evidence" value="ECO:0007669"/>
    <property type="project" value="TreeGrafter"/>
</dbReference>
<evidence type="ECO:0000256" key="2">
    <source>
        <dbReference type="ARBA" id="ARBA00023002"/>
    </source>
</evidence>
<comment type="similarity">
    <text evidence="1 3">Belongs to the short-chain dehydrogenases/reductases (SDR) family.</text>
</comment>
<dbReference type="GO" id="GO:0005811">
    <property type="term" value="C:lipid droplet"/>
    <property type="evidence" value="ECO:0007669"/>
    <property type="project" value="TreeGrafter"/>
</dbReference>
<name>A0AAV5QTK1_9ASCO</name>
<accession>A0AAV5QTK1</accession>
<dbReference type="PRINTS" id="PR00080">
    <property type="entry name" value="SDRFAMILY"/>
</dbReference>
<reference evidence="4 5" key="1">
    <citation type="journal article" date="2023" name="Elife">
        <title>Identification of key yeast species and microbe-microbe interactions impacting larval growth of Drosophila in the wild.</title>
        <authorList>
            <person name="Mure A."/>
            <person name="Sugiura Y."/>
            <person name="Maeda R."/>
            <person name="Honda K."/>
            <person name="Sakurai N."/>
            <person name="Takahashi Y."/>
            <person name="Watada M."/>
            <person name="Katoh T."/>
            <person name="Gotoh A."/>
            <person name="Gotoh Y."/>
            <person name="Taniguchi I."/>
            <person name="Nakamura K."/>
            <person name="Hayashi T."/>
            <person name="Katayama T."/>
            <person name="Uemura T."/>
            <person name="Hattori Y."/>
        </authorList>
    </citation>
    <scope>NUCLEOTIDE SEQUENCE [LARGE SCALE GENOMIC DNA]</scope>
    <source>
        <strain evidence="4 5">SC-9</strain>
    </source>
</reference>
<proteinExistence type="inferred from homology"/>
<dbReference type="PRINTS" id="PR00081">
    <property type="entry name" value="GDHRDH"/>
</dbReference>
<dbReference type="EMBL" id="BTFZ01000012">
    <property type="protein sequence ID" value="GMM37876.1"/>
    <property type="molecule type" value="Genomic_DNA"/>
</dbReference>
<protein>
    <submittedName>
        <fullName evidence="4">Uncharacterized protein</fullName>
    </submittedName>
</protein>
<comment type="caution">
    <text evidence="4">The sequence shown here is derived from an EMBL/GenBank/DDBJ whole genome shotgun (WGS) entry which is preliminary data.</text>
</comment>
<evidence type="ECO:0000313" key="4">
    <source>
        <dbReference type="EMBL" id="GMM37876.1"/>
    </source>
</evidence>
<dbReference type="SUPFAM" id="SSF51735">
    <property type="entry name" value="NAD(P)-binding Rossmann-fold domains"/>
    <property type="match status" value="1"/>
</dbReference>
<dbReference type="RefSeq" id="XP_064854872.1">
    <property type="nucleotide sequence ID" value="XM_064998800.1"/>
</dbReference>